<dbReference type="PANTHER" id="PTHR43194">
    <property type="entry name" value="HYDROLASE ALPHA/BETA FOLD FAMILY"/>
    <property type="match status" value="1"/>
</dbReference>
<dbReference type="InterPro" id="IPR000073">
    <property type="entry name" value="AB_hydrolase_1"/>
</dbReference>
<keyword evidence="3" id="KW-1185">Reference proteome</keyword>
<dbReference type="PANTHER" id="PTHR43194:SF2">
    <property type="entry name" value="PEROXISOMAL MEMBRANE PROTEIN LPX1"/>
    <property type="match status" value="1"/>
</dbReference>
<protein>
    <submittedName>
        <fullName evidence="2">Alpha/beta hydrolase</fullName>
    </submittedName>
</protein>
<gene>
    <name evidence="2" type="ORF">OJ962_33235</name>
</gene>
<proteinExistence type="predicted"/>
<name>A0ABT4RV39_9ACTN</name>
<dbReference type="EMBL" id="JAPCID010000087">
    <property type="protein sequence ID" value="MDA0142396.1"/>
    <property type="molecule type" value="Genomic_DNA"/>
</dbReference>
<dbReference type="PRINTS" id="PR00111">
    <property type="entry name" value="ABHYDROLASE"/>
</dbReference>
<dbReference type="Gene3D" id="3.40.50.1820">
    <property type="entry name" value="alpha/beta hydrolase"/>
    <property type="match status" value="1"/>
</dbReference>
<dbReference type="InterPro" id="IPR029058">
    <property type="entry name" value="AB_hydrolase_fold"/>
</dbReference>
<dbReference type="SUPFAM" id="SSF53474">
    <property type="entry name" value="alpha/beta-Hydrolases"/>
    <property type="match status" value="1"/>
</dbReference>
<keyword evidence="2" id="KW-0378">Hydrolase</keyword>
<comment type="caution">
    <text evidence="2">The sequence shown here is derived from an EMBL/GenBank/DDBJ whole genome shotgun (WGS) entry which is preliminary data.</text>
</comment>
<sequence>MQIDADGTTLDGEEAGEGSPVVLLHGLTATRRYVVMGSKALERAGHRVVLYDARAHGQSEGGDEYSYERLAADLLAVLDDRGIDRATLAGASMGAHTITRFALQHPDRVNALVIMTPAYAPDRDPGLERWDRLANGLRTGGVDGFVEAYGTPKVPEKWHETILRVLHQRLSAHAHPDALADALSAVPRSRPFEAWEDLAQIEAPTVIVASRDEVDPEHPFAVGERYAEAIPDARLLTEDEGASPLAWQGAQVSKIIAEAVP</sequence>
<dbReference type="GO" id="GO:0016787">
    <property type="term" value="F:hydrolase activity"/>
    <property type="evidence" value="ECO:0007669"/>
    <property type="project" value="UniProtKB-KW"/>
</dbReference>
<evidence type="ECO:0000259" key="1">
    <source>
        <dbReference type="Pfam" id="PF00561"/>
    </source>
</evidence>
<dbReference type="InterPro" id="IPR050228">
    <property type="entry name" value="Carboxylesterase_BioH"/>
</dbReference>
<evidence type="ECO:0000313" key="3">
    <source>
        <dbReference type="Proteomes" id="UP001147700"/>
    </source>
</evidence>
<dbReference type="Proteomes" id="UP001147700">
    <property type="component" value="Unassembled WGS sequence"/>
</dbReference>
<dbReference type="Pfam" id="PF00561">
    <property type="entry name" value="Abhydrolase_1"/>
    <property type="match status" value="1"/>
</dbReference>
<accession>A0ABT4RV39</accession>
<evidence type="ECO:0000313" key="2">
    <source>
        <dbReference type="EMBL" id="MDA0142396.1"/>
    </source>
</evidence>
<reference evidence="2" key="1">
    <citation type="submission" date="2022-10" db="EMBL/GenBank/DDBJ databases">
        <title>The WGS of Solirubrobacter sp. CPCC 204708.</title>
        <authorList>
            <person name="Jiang Z."/>
        </authorList>
    </citation>
    <scope>NUCLEOTIDE SEQUENCE</scope>
    <source>
        <strain evidence="2">CPCC 204708</strain>
    </source>
</reference>
<feature type="domain" description="AB hydrolase-1" evidence="1">
    <location>
        <begin position="20"/>
        <end position="160"/>
    </location>
</feature>
<dbReference type="RefSeq" id="WP_202952730.1">
    <property type="nucleotide sequence ID" value="NZ_JAPCID010000087.1"/>
</dbReference>
<organism evidence="2 3">
    <name type="scientific">Solirubrobacter deserti</name>
    <dbReference type="NCBI Taxonomy" id="2282478"/>
    <lineage>
        <taxon>Bacteria</taxon>
        <taxon>Bacillati</taxon>
        <taxon>Actinomycetota</taxon>
        <taxon>Thermoleophilia</taxon>
        <taxon>Solirubrobacterales</taxon>
        <taxon>Solirubrobacteraceae</taxon>
        <taxon>Solirubrobacter</taxon>
    </lineage>
</organism>